<dbReference type="AlphaFoldDB" id="A0A0G4E4J8"/>
<organism evidence="1">
    <name type="scientific">Pseudomonas fluorescens (strain SBW25)</name>
    <dbReference type="NCBI Taxonomy" id="216595"/>
    <lineage>
        <taxon>Bacteria</taxon>
        <taxon>Pseudomonadati</taxon>
        <taxon>Pseudomonadota</taxon>
        <taxon>Gammaproteobacteria</taxon>
        <taxon>Pseudomonadales</taxon>
        <taxon>Pseudomonadaceae</taxon>
        <taxon>Pseudomonas</taxon>
    </lineage>
</organism>
<accession>A0A0G4E4J8</accession>
<reference evidence="1" key="2">
    <citation type="submission" date="2015-06" db="EMBL/GenBank/DDBJ databases">
        <title>Environmentally co-occuring mercury resistance plasmids are genetically and phenotypically diverse and confer variable context-dependent fitness effects.</title>
        <authorList>
            <person name="Hall J.P.J."/>
            <person name="Harrison E."/>
            <person name="Lilley A.K."/>
            <person name="Paterson S."/>
            <person name="Spiers A.J."/>
            <person name="Brockhurst M.A."/>
        </authorList>
    </citation>
    <scope>NUCLEOTIDE SEQUENCE [LARGE SCALE GENOMIC DNA]</scope>
    <source>
        <strain evidence="1">SBW25</strain>
        <plasmid evidence="1">pQBR57</plasmid>
    </source>
</reference>
<proteinExistence type="predicted"/>
<geneLocation type="plasmid" evidence="1">
    <name>pQBR57</name>
</geneLocation>
<gene>
    <name evidence="1" type="ORF">PQBR57_0136</name>
</gene>
<name>A0A0G4E4J8_PSEFS</name>
<reference evidence="1" key="1">
    <citation type="submission" date="2014-12" db="EMBL/GenBank/DDBJ databases">
        <authorList>
            <person name="Hall J."/>
        </authorList>
    </citation>
    <scope>NUCLEOTIDE SEQUENCE [LARGE SCALE GENOMIC DNA]</scope>
    <source>
        <strain evidence="1">SBW25</strain>
        <plasmid evidence="1">pQBR57</plasmid>
    </source>
</reference>
<sequence>MSISAECKPSSVKTGTLTMLGQVQMNKLKLLGLLFDHTVV</sequence>
<evidence type="ECO:0000313" key="1">
    <source>
        <dbReference type="EMBL" id="CEK42089.1"/>
    </source>
</evidence>
<dbReference type="EMBL" id="LN713926">
    <property type="protein sequence ID" value="CEK42089.1"/>
    <property type="molecule type" value="Genomic_DNA"/>
</dbReference>
<protein>
    <submittedName>
        <fullName evidence="1">Uncharacterized protein</fullName>
    </submittedName>
</protein>
<keyword evidence="1" id="KW-0614">Plasmid</keyword>